<feature type="domain" description="Polyvalent protein metallopeptidase" evidence="1">
    <location>
        <begin position="36"/>
        <end position="109"/>
    </location>
</feature>
<dbReference type="AlphaFoldDB" id="B0T9R7"/>
<proteinExistence type="predicted"/>
<dbReference type="eggNOG" id="COG4227">
    <property type="taxonomic scope" value="Bacteria"/>
</dbReference>
<name>B0T9R7_CAUSK</name>
<sequence length="134" mass="14806">MPNRRMADARKTSLRQTPCGIIRIAALWDLCRYRHKSHWSGADHRLGRTFGQRFGDAAYAFEELVAEIGSAAIGLRIGLRPQILDSHAAYLGHWVKILKDRPGALLEASGHAQRAVDHLLAYSQPAQASQPLAA</sequence>
<geneLocation type="plasmid" evidence="2">
    <name>pCAUL02</name>
</geneLocation>
<accession>B0T9R7</accession>
<dbReference type="OrthoDB" id="9792687at2"/>
<dbReference type="Pfam" id="PF18818">
    <property type="entry name" value="MPTase-PolyVal"/>
    <property type="match status" value="1"/>
</dbReference>
<evidence type="ECO:0000313" key="2">
    <source>
        <dbReference type="EMBL" id="ABZ74466.1"/>
    </source>
</evidence>
<gene>
    <name evidence="2" type="ordered locus">Caul_5347</name>
</gene>
<protein>
    <submittedName>
        <fullName evidence="2">Antirestriction protein-like protein</fullName>
    </submittedName>
</protein>
<organism evidence="2">
    <name type="scientific">Caulobacter sp. (strain K31)</name>
    <dbReference type="NCBI Taxonomy" id="366602"/>
    <lineage>
        <taxon>Bacteria</taxon>
        <taxon>Pseudomonadati</taxon>
        <taxon>Pseudomonadota</taxon>
        <taxon>Alphaproteobacteria</taxon>
        <taxon>Caulobacterales</taxon>
        <taxon>Caulobacteraceae</taxon>
        <taxon>Caulobacter</taxon>
    </lineage>
</organism>
<reference evidence="2" key="1">
    <citation type="submission" date="2008-01" db="EMBL/GenBank/DDBJ databases">
        <title>Complete sequence of plasmid2 pCAUL02 of Caulobacter sp. K31.</title>
        <authorList>
            <consortium name="US DOE Joint Genome Institute"/>
            <person name="Copeland A."/>
            <person name="Lucas S."/>
            <person name="Lapidus A."/>
            <person name="Barry K."/>
            <person name="Glavina del Rio T."/>
            <person name="Dalin E."/>
            <person name="Tice H."/>
            <person name="Pitluck S."/>
            <person name="Bruce D."/>
            <person name="Goodwin L."/>
            <person name="Thompson L.S."/>
            <person name="Brettin T."/>
            <person name="Detter J.C."/>
            <person name="Han C."/>
            <person name="Schmutz J."/>
            <person name="Larimer F."/>
            <person name="Land M."/>
            <person name="Hauser L."/>
            <person name="Kyrpides N."/>
            <person name="Kim E."/>
            <person name="Stephens C."/>
            <person name="Richardson P."/>
        </authorList>
    </citation>
    <scope>NUCLEOTIDE SEQUENCE [LARGE SCALE GENOMIC DNA]</scope>
    <source>
        <strain evidence="2">K31</strain>
        <plasmid evidence="2">pCAUL02</plasmid>
    </source>
</reference>
<evidence type="ECO:0000259" key="1">
    <source>
        <dbReference type="Pfam" id="PF18818"/>
    </source>
</evidence>
<dbReference type="KEGG" id="cak:Caul_5347"/>
<dbReference type="InterPro" id="IPR041459">
    <property type="entry name" value="MPTase-PolyVal"/>
</dbReference>
<dbReference type="EMBL" id="CP000929">
    <property type="protein sequence ID" value="ABZ74466.1"/>
    <property type="molecule type" value="Genomic_DNA"/>
</dbReference>
<keyword evidence="2" id="KW-0614">Plasmid</keyword>
<dbReference type="HOGENOM" id="CLU_128591_0_0_5"/>